<accession>A0A232FME9</accession>
<dbReference type="AlphaFoldDB" id="A0A232FME9"/>
<organism evidence="1 2">
    <name type="scientific">Trichomalopsis sarcophagae</name>
    <dbReference type="NCBI Taxonomy" id="543379"/>
    <lineage>
        <taxon>Eukaryota</taxon>
        <taxon>Metazoa</taxon>
        <taxon>Ecdysozoa</taxon>
        <taxon>Arthropoda</taxon>
        <taxon>Hexapoda</taxon>
        <taxon>Insecta</taxon>
        <taxon>Pterygota</taxon>
        <taxon>Neoptera</taxon>
        <taxon>Endopterygota</taxon>
        <taxon>Hymenoptera</taxon>
        <taxon>Apocrita</taxon>
        <taxon>Proctotrupomorpha</taxon>
        <taxon>Chalcidoidea</taxon>
        <taxon>Pteromalidae</taxon>
        <taxon>Pteromalinae</taxon>
        <taxon>Trichomalopsis</taxon>
    </lineage>
</organism>
<sequence>MTNSLFPPYVQGCRESALHNWDSEHRIEVSKYSKVQTSQATILSFARHNRGNKNPRSIGSRYTLYHPAKSGDSLRGTHSMDPIAMQTEPSILVWPTSSSRLVEDSSISKVCLCFDPDPCLGAALLSNGAKWKPKQLLHSHVRAVRVKSSFAKGEGEYKQNNVYHNISLETNEVVFSTRKVVNCILRILFVKNHKMETVGRYLHTSKKIQNQTMPNYWSKVTSKPCLLSYNPFNKSFTKELLSSRSQIFPNKLNNVYKYPIKLLGFNWLPVFNLTKENEITGIDNKQLYFYAVLEAAKVINFSLKYVHLPIDNVVKFATFLTVDEKIRFDSMQDIDESGFQPMIETFMVNTVFNEHDSDEDEYVRNIRLKLKLIDDAVECLSQLKQNKNVICLLFDQRAYSEIHKYTKTTNKSGMKIAKPVFAYYTMGYLLDKASPYQDKFKAIFHKFYESGISETWNLRNELKNINAEDTKDTTISGNTLIWALMMILSAVNNFPSSILQTTSSYRYKYLALFCTLVIAV</sequence>
<evidence type="ECO:0000313" key="2">
    <source>
        <dbReference type="Proteomes" id="UP000215335"/>
    </source>
</evidence>
<keyword evidence="2" id="KW-1185">Reference proteome</keyword>
<comment type="caution">
    <text evidence="1">The sequence shown here is derived from an EMBL/GenBank/DDBJ whole genome shotgun (WGS) entry which is preliminary data.</text>
</comment>
<gene>
    <name evidence="1" type="ORF">TSAR_004053</name>
</gene>
<dbReference type="Proteomes" id="UP000215335">
    <property type="component" value="Unassembled WGS sequence"/>
</dbReference>
<dbReference type="SUPFAM" id="SSF53850">
    <property type="entry name" value="Periplasmic binding protein-like II"/>
    <property type="match status" value="1"/>
</dbReference>
<proteinExistence type="predicted"/>
<name>A0A232FME9_9HYME</name>
<protein>
    <submittedName>
        <fullName evidence="1">Uncharacterized protein</fullName>
    </submittedName>
</protein>
<evidence type="ECO:0000313" key="1">
    <source>
        <dbReference type="EMBL" id="OXU31825.1"/>
    </source>
</evidence>
<reference evidence="1 2" key="1">
    <citation type="journal article" date="2017" name="Curr. Biol.">
        <title>The Evolution of Venom by Co-option of Single-Copy Genes.</title>
        <authorList>
            <person name="Martinson E.O."/>
            <person name="Mrinalini"/>
            <person name="Kelkar Y.D."/>
            <person name="Chang C.H."/>
            <person name="Werren J.H."/>
        </authorList>
    </citation>
    <scope>NUCLEOTIDE SEQUENCE [LARGE SCALE GENOMIC DNA]</scope>
    <source>
        <strain evidence="1 2">Alberta</strain>
        <tissue evidence="1">Whole body</tissue>
    </source>
</reference>
<dbReference type="EMBL" id="NNAY01000027">
    <property type="protein sequence ID" value="OXU31825.1"/>
    <property type="molecule type" value="Genomic_DNA"/>
</dbReference>